<keyword evidence="1" id="KW-1133">Transmembrane helix</keyword>
<keyword evidence="3" id="KW-1185">Reference proteome</keyword>
<gene>
    <name evidence="2" type="ORF">NUU61_003112</name>
</gene>
<proteinExistence type="predicted"/>
<reference evidence="2" key="2">
    <citation type="journal article" date="2023" name="IMA Fungus">
        <title>Comparative genomic study of the Penicillium genus elucidates a diverse pangenome and 15 lateral gene transfer events.</title>
        <authorList>
            <person name="Petersen C."/>
            <person name="Sorensen T."/>
            <person name="Nielsen M.R."/>
            <person name="Sondergaard T.E."/>
            <person name="Sorensen J.L."/>
            <person name="Fitzpatrick D.A."/>
            <person name="Frisvad J.C."/>
            <person name="Nielsen K.L."/>
        </authorList>
    </citation>
    <scope>NUCLEOTIDE SEQUENCE</scope>
    <source>
        <strain evidence="2">IBT 34128</strain>
    </source>
</reference>
<dbReference type="Proteomes" id="UP001141434">
    <property type="component" value="Unassembled WGS sequence"/>
</dbReference>
<evidence type="ECO:0000313" key="2">
    <source>
        <dbReference type="EMBL" id="KAJ5105765.1"/>
    </source>
</evidence>
<dbReference type="AlphaFoldDB" id="A0A9W9KGL8"/>
<feature type="transmembrane region" description="Helical" evidence="1">
    <location>
        <begin position="146"/>
        <end position="167"/>
    </location>
</feature>
<dbReference type="EMBL" id="JAPMSZ010000004">
    <property type="protein sequence ID" value="KAJ5105765.1"/>
    <property type="molecule type" value="Genomic_DNA"/>
</dbReference>
<feature type="transmembrane region" description="Helical" evidence="1">
    <location>
        <begin position="86"/>
        <end position="105"/>
    </location>
</feature>
<dbReference type="OrthoDB" id="4771706at2759"/>
<organism evidence="2 3">
    <name type="scientific">Penicillium alfredii</name>
    <dbReference type="NCBI Taxonomy" id="1506179"/>
    <lineage>
        <taxon>Eukaryota</taxon>
        <taxon>Fungi</taxon>
        <taxon>Dikarya</taxon>
        <taxon>Ascomycota</taxon>
        <taxon>Pezizomycotina</taxon>
        <taxon>Eurotiomycetes</taxon>
        <taxon>Eurotiomycetidae</taxon>
        <taxon>Eurotiales</taxon>
        <taxon>Aspergillaceae</taxon>
        <taxon>Penicillium</taxon>
    </lineage>
</organism>
<protein>
    <submittedName>
        <fullName evidence="2">Uncharacterized protein</fullName>
    </submittedName>
</protein>
<comment type="caution">
    <text evidence="2">The sequence shown here is derived from an EMBL/GenBank/DDBJ whole genome shotgun (WGS) entry which is preliminary data.</text>
</comment>
<reference evidence="2" key="1">
    <citation type="submission" date="2022-11" db="EMBL/GenBank/DDBJ databases">
        <authorList>
            <person name="Petersen C."/>
        </authorList>
    </citation>
    <scope>NUCLEOTIDE SEQUENCE</scope>
    <source>
        <strain evidence="2">IBT 34128</strain>
    </source>
</reference>
<accession>A0A9W9KGL8</accession>
<evidence type="ECO:0000313" key="3">
    <source>
        <dbReference type="Proteomes" id="UP001141434"/>
    </source>
</evidence>
<keyword evidence="1" id="KW-0812">Transmembrane</keyword>
<keyword evidence="1" id="KW-0472">Membrane</keyword>
<evidence type="ECO:0000256" key="1">
    <source>
        <dbReference type="SAM" id="Phobius"/>
    </source>
</evidence>
<name>A0A9W9KGL8_9EURO</name>
<sequence length="194" mass="21692">MPLFPPADAGPNQVREYLTQILILKHDIYKDEAKATANLWQIGRGVDLAKATEASFSRLFGEAVGPFLYTSVHEDVVADWRASTAGQINLCVLYAIPVIGTLFLIRAYRQTSTERTVMAMGEACWAFGPLLLVCEALEPSHPYKPVLLGIGFWPSIFFVLALCLRIANMWQEKNESAQDGQDKIWWQKASQKST</sequence>
<dbReference type="GeneID" id="81392862"/>
<feature type="transmembrane region" description="Helical" evidence="1">
    <location>
        <begin position="117"/>
        <end position="134"/>
    </location>
</feature>
<dbReference type="RefSeq" id="XP_056514761.1">
    <property type="nucleotide sequence ID" value="XM_056653694.1"/>
</dbReference>